<dbReference type="SUPFAM" id="SSF55136">
    <property type="entry name" value="Probable bacterial effector-binding domain"/>
    <property type="match status" value="1"/>
</dbReference>
<dbReference type="Pfam" id="PF06445">
    <property type="entry name" value="GyrI-like"/>
    <property type="match status" value="1"/>
</dbReference>
<dbReference type="InterPro" id="IPR029442">
    <property type="entry name" value="GyrI-like"/>
</dbReference>
<dbReference type="InterPro" id="IPR011256">
    <property type="entry name" value="Reg_factor_effector_dom_sf"/>
</dbReference>
<dbReference type="RefSeq" id="WP_225699971.1">
    <property type="nucleotide sequence ID" value="NZ_JAIXNE010000009.1"/>
</dbReference>
<sequence length="159" mass="18051">MNEPRIAHFNETHLVGMRTHMTLGENKTGELWQSFMPRLSEIDRVPDSGLFSVQIYPEGFSMNSGSVPFEKWAAAPVNNANLPEGMEELIIPSGLYAVFLHHGPANTFHNTLQFIFGRWLPSSTYMLDQRPQFEIMPPGYKGPAHPDSEEEVWIPIKPK</sequence>
<reference evidence="2" key="1">
    <citation type="submission" date="2021-09" db="EMBL/GenBank/DDBJ databases">
        <title>Fulvivirga sp. isolated from coastal sediment.</title>
        <authorList>
            <person name="Yu H."/>
        </authorList>
    </citation>
    <scope>NUCLEOTIDE SEQUENCE</scope>
    <source>
        <strain evidence="2">1062</strain>
    </source>
</reference>
<keyword evidence="3" id="KW-1185">Reference proteome</keyword>
<feature type="domain" description="AraC effector-binding" evidence="1">
    <location>
        <begin position="2"/>
        <end position="157"/>
    </location>
</feature>
<dbReference type="Gene3D" id="3.20.80.10">
    <property type="entry name" value="Regulatory factor, effector binding domain"/>
    <property type="match status" value="1"/>
</dbReference>
<dbReference type="AlphaFoldDB" id="A0A9X1HZ48"/>
<organism evidence="2 3">
    <name type="scientific">Fulvivirga sedimenti</name>
    <dbReference type="NCBI Taxonomy" id="2879465"/>
    <lineage>
        <taxon>Bacteria</taxon>
        <taxon>Pseudomonadati</taxon>
        <taxon>Bacteroidota</taxon>
        <taxon>Cytophagia</taxon>
        <taxon>Cytophagales</taxon>
        <taxon>Fulvivirgaceae</taxon>
        <taxon>Fulvivirga</taxon>
    </lineage>
</organism>
<evidence type="ECO:0000313" key="3">
    <source>
        <dbReference type="Proteomes" id="UP001139409"/>
    </source>
</evidence>
<evidence type="ECO:0000259" key="1">
    <source>
        <dbReference type="SMART" id="SM00871"/>
    </source>
</evidence>
<dbReference type="EMBL" id="JAIXNE010000009">
    <property type="protein sequence ID" value="MCA6079109.1"/>
    <property type="molecule type" value="Genomic_DNA"/>
</dbReference>
<dbReference type="InterPro" id="IPR010499">
    <property type="entry name" value="AraC_E-bd"/>
</dbReference>
<comment type="caution">
    <text evidence="2">The sequence shown here is derived from an EMBL/GenBank/DDBJ whole genome shotgun (WGS) entry which is preliminary data.</text>
</comment>
<dbReference type="SMART" id="SM00871">
    <property type="entry name" value="AraC_E_bind"/>
    <property type="match status" value="1"/>
</dbReference>
<name>A0A9X1HZ48_9BACT</name>
<accession>A0A9X1HZ48</accession>
<dbReference type="Proteomes" id="UP001139409">
    <property type="component" value="Unassembled WGS sequence"/>
</dbReference>
<gene>
    <name evidence="2" type="ORF">LDX50_29830</name>
</gene>
<proteinExistence type="predicted"/>
<protein>
    <submittedName>
        <fullName evidence="2">GyrI-like domain-containing protein</fullName>
    </submittedName>
</protein>
<evidence type="ECO:0000313" key="2">
    <source>
        <dbReference type="EMBL" id="MCA6079109.1"/>
    </source>
</evidence>